<evidence type="ECO:0000256" key="11">
    <source>
        <dbReference type="ARBA" id="ARBA00023310"/>
    </source>
</evidence>
<evidence type="ECO:0000256" key="3">
    <source>
        <dbReference type="ARBA" id="ARBA00022448"/>
    </source>
</evidence>
<dbReference type="RefSeq" id="YP_009040770.1">
    <property type="nucleotide sequence ID" value="NC_024285.1"/>
</dbReference>
<keyword evidence="5 12" id="KW-0812">Transmembrane</keyword>
<protein>
    <recommendedName>
        <fullName evidence="12">ATP synthase complex subunit 8</fullName>
    </recommendedName>
</protein>
<evidence type="ECO:0000256" key="1">
    <source>
        <dbReference type="ARBA" id="ARBA00004304"/>
    </source>
</evidence>
<evidence type="ECO:0000313" key="13">
    <source>
        <dbReference type="EMBL" id="AIB02975.1"/>
    </source>
</evidence>
<reference evidence="13" key="1">
    <citation type="journal article" date="2014" name="Mitochondrial DNA">
        <title>Complete mitochondrial genome of milk sole fish Aseraggodes kobensis (Pleuronectiformes: Soleidae).</title>
        <authorList>
            <person name="Chen X."/>
            <person name="Ai W."/>
            <person name="Peng X."/>
            <person name="Xiang D."/>
            <person name="Huang X."/>
        </authorList>
    </citation>
    <scope>NUCLEOTIDE SEQUENCE</scope>
</reference>
<name>A0A060D309_9PLEU</name>
<geneLocation type="mitochondrion" evidence="13"/>
<evidence type="ECO:0000256" key="8">
    <source>
        <dbReference type="ARBA" id="ARBA00023065"/>
    </source>
</evidence>
<keyword evidence="11" id="KW-0066">ATP synthesis</keyword>
<comment type="subcellular location">
    <subcellularLocation>
        <location evidence="1 12">Mitochondrion membrane</location>
        <topology evidence="1 12">Single-pass membrane protein</topology>
    </subcellularLocation>
</comment>
<evidence type="ECO:0000256" key="4">
    <source>
        <dbReference type="ARBA" id="ARBA00022547"/>
    </source>
</evidence>
<organism evidence="13">
    <name type="scientific">Aseraggodes kobensis</name>
    <name type="common">milky spotted sole</name>
    <dbReference type="NCBI Taxonomy" id="195596"/>
    <lineage>
        <taxon>Eukaryota</taxon>
        <taxon>Metazoa</taxon>
        <taxon>Chordata</taxon>
        <taxon>Craniata</taxon>
        <taxon>Vertebrata</taxon>
        <taxon>Euteleostomi</taxon>
        <taxon>Actinopterygii</taxon>
        <taxon>Neopterygii</taxon>
        <taxon>Teleostei</taxon>
        <taxon>Neoteleostei</taxon>
        <taxon>Acanthomorphata</taxon>
        <taxon>Carangaria</taxon>
        <taxon>Pleuronectiformes</taxon>
        <taxon>Pleuronectoidei</taxon>
        <taxon>Soleidae</taxon>
        <taxon>Aseraggodes</taxon>
    </lineage>
</organism>
<dbReference type="GO" id="GO:0031966">
    <property type="term" value="C:mitochondrial membrane"/>
    <property type="evidence" value="ECO:0007669"/>
    <property type="project" value="UniProtKB-SubCell"/>
</dbReference>
<accession>A0A060D309</accession>
<keyword evidence="3 12" id="KW-0813">Transport</keyword>
<keyword evidence="6 12" id="KW-0375">Hydrogen ion transport</keyword>
<evidence type="ECO:0000256" key="2">
    <source>
        <dbReference type="ARBA" id="ARBA00008892"/>
    </source>
</evidence>
<comment type="similarity">
    <text evidence="2 12">Belongs to the ATPase protein 8 family.</text>
</comment>
<evidence type="ECO:0000256" key="5">
    <source>
        <dbReference type="ARBA" id="ARBA00022692"/>
    </source>
</evidence>
<keyword evidence="4 12" id="KW-0138">CF(0)</keyword>
<keyword evidence="9 12" id="KW-0496">Mitochondrion</keyword>
<keyword evidence="7" id="KW-1133">Transmembrane helix</keyword>
<evidence type="ECO:0000256" key="7">
    <source>
        <dbReference type="ARBA" id="ARBA00022989"/>
    </source>
</evidence>
<dbReference type="GO" id="GO:0015986">
    <property type="term" value="P:proton motive force-driven ATP synthesis"/>
    <property type="evidence" value="ECO:0007669"/>
    <property type="project" value="InterPro"/>
</dbReference>
<evidence type="ECO:0000256" key="12">
    <source>
        <dbReference type="RuleBase" id="RU003661"/>
    </source>
</evidence>
<dbReference type="GO" id="GO:0045259">
    <property type="term" value="C:proton-transporting ATP synthase complex"/>
    <property type="evidence" value="ECO:0007669"/>
    <property type="project" value="UniProtKB-KW"/>
</dbReference>
<dbReference type="GeneID" id="19592044"/>
<dbReference type="GO" id="GO:0015078">
    <property type="term" value="F:proton transmembrane transporter activity"/>
    <property type="evidence" value="ECO:0007669"/>
    <property type="project" value="InterPro"/>
</dbReference>
<dbReference type="CTD" id="4509"/>
<gene>
    <name evidence="13" type="primary">ATP8</name>
</gene>
<dbReference type="EMBL" id="KJ601760">
    <property type="protein sequence ID" value="AIB02975.1"/>
    <property type="molecule type" value="Genomic_DNA"/>
</dbReference>
<evidence type="ECO:0000256" key="6">
    <source>
        <dbReference type="ARBA" id="ARBA00022781"/>
    </source>
</evidence>
<evidence type="ECO:0000256" key="10">
    <source>
        <dbReference type="ARBA" id="ARBA00023136"/>
    </source>
</evidence>
<keyword evidence="8 12" id="KW-0406">Ion transport</keyword>
<dbReference type="AlphaFoldDB" id="A0A060D309"/>
<keyword evidence="10" id="KW-0472">Membrane</keyword>
<dbReference type="Pfam" id="PF00895">
    <property type="entry name" value="ATP-synt_8"/>
    <property type="match status" value="1"/>
</dbReference>
<evidence type="ECO:0000256" key="9">
    <source>
        <dbReference type="ARBA" id="ARBA00023128"/>
    </source>
</evidence>
<dbReference type="InterPro" id="IPR001421">
    <property type="entry name" value="ATP8_metazoa"/>
</dbReference>
<proteinExistence type="inferred from homology"/>
<sequence length="55" mass="6589">MPQLDTNPWMPVYGITWLIFLTQIPPKVMSHRNYTKPLPPLKAKTSENSWNWPWH</sequence>